<evidence type="ECO:0000313" key="3">
    <source>
        <dbReference type="Proteomes" id="UP001632038"/>
    </source>
</evidence>
<accession>A0ABD3BRA5</accession>
<reference evidence="3" key="1">
    <citation type="journal article" date="2024" name="IScience">
        <title>Strigolactones Initiate the Formation of Haustorium-like Structures in Castilleja.</title>
        <authorList>
            <person name="Buerger M."/>
            <person name="Peterson D."/>
            <person name="Chory J."/>
        </authorList>
    </citation>
    <scope>NUCLEOTIDE SEQUENCE [LARGE SCALE GENOMIC DNA]</scope>
</reference>
<gene>
    <name evidence="2" type="ORF">CASFOL_036795</name>
</gene>
<organism evidence="2 3">
    <name type="scientific">Castilleja foliolosa</name>
    <dbReference type="NCBI Taxonomy" id="1961234"/>
    <lineage>
        <taxon>Eukaryota</taxon>
        <taxon>Viridiplantae</taxon>
        <taxon>Streptophyta</taxon>
        <taxon>Embryophyta</taxon>
        <taxon>Tracheophyta</taxon>
        <taxon>Spermatophyta</taxon>
        <taxon>Magnoliopsida</taxon>
        <taxon>eudicotyledons</taxon>
        <taxon>Gunneridae</taxon>
        <taxon>Pentapetalae</taxon>
        <taxon>asterids</taxon>
        <taxon>lamiids</taxon>
        <taxon>Lamiales</taxon>
        <taxon>Orobanchaceae</taxon>
        <taxon>Pedicularideae</taxon>
        <taxon>Castillejinae</taxon>
        <taxon>Castilleja</taxon>
    </lineage>
</organism>
<dbReference type="Gene3D" id="2.60.40.1820">
    <property type="match status" value="1"/>
</dbReference>
<evidence type="ECO:0000313" key="2">
    <source>
        <dbReference type="EMBL" id="KAL3619225.1"/>
    </source>
</evidence>
<proteinExistence type="predicted"/>
<keyword evidence="3" id="KW-1185">Reference proteome</keyword>
<keyword evidence="1" id="KW-0472">Membrane</keyword>
<keyword evidence="1" id="KW-0812">Transmembrane</keyword>
<comment type="caution">
    <text evidence="2">The sequence shown here is derived from an EMBL/GenBank/DDBJ whole genome shotgun (WGS) entry which is preliminary data.</text>
</comment>
<name>A0ABD3BRA5_9LAMI</name>
<dbReference type="Proteomes" id="UP001632038">
    <property type="component" value="Unassembled WGS sequence"/>
</dbReference>
<protein>
    <recommendedName>
        <fullName evidence="4">Late embryogenesis abundant protein LEA-2 subgroup domain-containing protein</fullName>
    </recommendedName>
</protein>
<sequence length="205" mass="23069">MAEKEQPAQGYPLAPSTIMPRSDAEYVATNHQQSQLQTRKKKRAKCLAYIAALAVIQAIIIAVFVLVIVRIRTPRVRLQDVQVANNVAGNNVRLIARVSIRNRNFGRYEFDSSVANIRSGNVNVGSFVIDDARVRARSTRRFHVIQNLSGTNLNSNSSVLDLTVEARLRGKVRTLWVIRRNRTARLNCAMRVNLSTNDVQSLRCE</sequence>
<dbReference type="PANTHER" id="PTHR31852">
    <property type="entry name" value="LATE EMBRYOGENESIS ABUNDANT (LEA) HYDROXYPROLINE-RICH GLYCOPROTEIN FAMILY"/>
    <property type="match status" value="1"/>
</dbReference>
<feature type="transmembrane region" description="Helical" evidence="1">
    <location>
        <begin position="46"/>
        <end position="69"/>
    </location>
</feature>
<dbReference type="InterPro" id="IPR055301">
    <property type="entry name" value="Lea14-like_2"/>
</dbReference>
<dbReference type="EMBL" id="JAVIJP010000069">
    <property type="protein sequence ID" value="KAL3619225.1"/>
    <property type="molecule type" value="Genomic_DNA"/>
</dbReference>
<keyword evidence="1" id="KW-1133">Transmembrane helix</keyword>
<dbReference type="AlphaFoldDB" id="A0ABD3BRA5"/>
<evidence type="ECO:0000256" key="1">
    <source>
        <dbReference type="SAM" id="Phobius"/>
    </source>
</evidence>
<evidence type="ECO:0008006" key="4">
    <source>
        <dbReference type="Google" id="ProtNLM"/>
    </source>
</evidence>